<proteinExistence type="predicted"/>
<name>A0A371E862_MUCPR</name>
<comment type="caution">
    <text evidence="1">The sequence shown here is derived from an EMBL/GenBank/DDBJ whole genome shotgun (WGS) entry which is preliminary data.</text>
</comment>
<sequence length="84" mass="9693">MKKDMDVDVAKEEEGEVEEAIITTFIIMKGVINPLEVVEEEEVAILIEQIKRGMIIFLRSVESMLKKRSILLVTKKKVKSQHYC</sequence>
<dbReference type="AlphaFoldDB" id="A0A371E862"/>
<evidence type="ECO:0000313" key="2">
    <source>
        <dbReference type="Proteomes" id="UP000257109"/>
    </source>
</evidence>
<feature type="non-terminal residue" evidence="1">
    <location>
        <position position="1"/>
    </location>
</feature>
<protein>
    <submittedName>
        <fullName evidence="1">Uncharacterized protein</fullName>
    </submittedName>
</protein>
<gene>
    <name evidence="1" type="ORF">CR513_59504</name>
</gene>
<dbReference type="Proteomes" id="UP000257109">
    <property type="component" value="Unassembled WGS sequence"/>
</dbReference>
<keyword evidence="2" id="KW-1185">Reference proteome</keyword>
<reference evidence="1" key="1">
    <citation type="submission" date="2018-05" db="EMBL/GenBank/DDBJ databases">
        <title>Draft genome of Mucuna pruriens seed.</title>
        <authorList>
            <person name="Nnadi N.E."/>
            <person name="Vos R."/>
            <person name="Hasami M.H."/>
            <person name="Devisetty U.K."/>
            <person name="Aguiy J.C."/>
        </authorList>
    </citation>
    <scope>NUCLEOTIDE SEQUENCE [LARGE SCALE GENOMIC DNA]</scope>
    <source>
        <strain evidence="1">JCA_2017</strain>
    </source>
</reference>
<organism evidence="1 2">
    <name type="scientific">Mucuna pruriens</name>
    <name type="common">Velvet bean</name>
    <name type="synonym">Dolichos pruriens</name>
    <dbReference type="NCBI Taxonomy" id="157652"/>
    <lineage>
        <taxon>Eukaryota</taxon>
        <taxon>Viridiplantae</taxon>
        <taxon>Streptophyta</taxon>
        <taxon>Embryophyta</taxon>
        <taxon>Tracheophyta</taxon>
        <taxon>Spermatophyta</taxon>
        <taxon>Magnoliopsida</taxon>
        <taxon>eudicotyledons</taxon>
        <taxon>Gunneridae</taxon>
        <taxon>Pentapetalae</taxon>
        <taxon>rosids</taxon>
        <taxon>fabids</taxon>
        <taxon>Fabales</taxon>
        <taxon>Fabaceae</taxon>
        <taxon>Papilionoideae</taxon>
        <taxon>50 kb inversion clade</taxon>
        <taxon>NPAAA clade</taxon>
        <taxon>indigoferoid/millettioid clade</taxon>
        <taxon>Phaseoleae</taxon>
        <taxon>Mucuna</taxon>
    </lineage>
</organism>
<evidence type="ECO:0000313" key="1">
    <source>
        <dbReference type="EMBL" id="RDX62193.1"/>
    </source>
</evidence>
<dbReference type="EMBL" id="QJKJ01015635">
    <property type="protein sequence ID" value="RDX62193.1"/>
    <property type="molecule type" value="Genomic_DNA"/>
</dbReference>
<accession>A0A371E862</accession>